<dbReference type="CDD" id="cd06464">
    <property type="entry name" value="ACD_sHsps-like"/>
    <property type="match status" value="1"/>
</dbReference>
<evidence type="ECO:0000259" key="3">
    <source>
        <dbReference type="PROSITE" id="PS01031"/>
    </source>
</evidence>
<keyword evidence="5" id="KW-1185">Reference proteome</keyword>
<dbReference type="Proteomes" id="UP000230607">
    <property type="component" value="Chromosome 1"/>
</dbReference>
<dbReference type="AlphaFoldDB" id="A0A2H1FH13"/>
<dbReference type="SUPFAM" id="SSF49764">
    <property type="entry name" value="HSP20-like chaperones"/>
    <property type="match status" value="1"/>
</dbReference>
<dbReference type="EMBL" id="LT841358">
    <property type="protein sequence ID" value="SMH72058.1"/>
    <property type="molecule type" value="Genomic_DNA"/>
</dbReference>
<organism evidence="4 5">
    <name type="scientific">Candidatus Nitrosotalea okcheonensis</name>
    <dbReference type="NCBI Taxonomy" id="1903276"/>
    <lineage>
        <taxon>Archaea</taxon>
        <taxon>Nitrososphaerota</taxon>
        <taxon>Nitrososphaeria</taxon>
        <taxon>Nitrosotaleales</taxon>
        <taxon>Nitrosotaleaceae</taxon>
        <taxon>Nitrosotalea</taxon>
    </lineage>
</organism>
<keyword evidence="4" id="KW-0346">Stress response</keyword>
<sequence length="178" mass="20662">MSYILHNMHNYDINEWDEFDHLFQKMMRPFKGLDKMWNDMTSSENVQTFGPYYYGYSLTVGPDGKPVIKEYGNVQPGLLQKSETREPFVDVIVDNKEKILKIVAEMPGVEKKDIKIEVVGRAVNLDAENNDKKYHTKVPIKQKVDEDSVKATYSNGILEVKFKLKEEDRPQGRTVQVE</sequence>
<dbReference type="Gene3D" id="2.60.40.790">
    <property type="match status" value="1"/>
</dbReference>
<dbReference type="InterPro" id="IPR002068">
    <property type="entry name" value="A-crystallin/Hsp20_dom"/>
</dbReference>
<comment type="similarity">
    <text evidence="1 2">Belongs to the small heat shock protein (HSP20) family.</text>
</comment>
<evidence type="ECO:0000313" key="4">
    <source>
        <dbReference type="EMBL" id="SMH72058.1"/>
    </source>
</evidence>
<dbReference type="InterPro" id="IPR008978">
    <property type="entry name" value="HSP20-like_chaperone"/>
</dbReference>
<protein>
    <submittedName>
        <fullName evidence="4">Molecular chaperone (Small heat shock protein)</fullName>
    </submittedName>
</protein>
<dbReference type="PROSITE" id="PS01031">
    <property type="entry name" value="SHSP"/>
    <property type="match status" value="1"/>
</dbReference>
<name>A0A2H1FH13_9ARCH</name>
<accession>A0A2H1FH13</accession>
<gene>
    <name evidence="4" type="ORF">NCS_11870</name>
</gene>
<evidence type="ECO:0000313" key="5">
    <source>
        <dbReference type="Proteomes" id="UP000230607"/>
    </source>
</evidence>
<feature type="domain" description="SHSP" evidence="3">
    <location>
        <begin position="79"/>
        <end position="178"/>
    </location>
</feature>
<dbReference type="Pfam" id="PF00011">
    <property type="entry name" value="HSP20"/>
    <property type="match status" value="1"/>
</dbReference>
<evidence type="ECO:0000256" key="1">
    <source>
        <dbReference type="PROSITE-ProRule" id="PRU00285"/>
    </source>
</evidence>
<proteinExistence type="inferred from homology"/>
<evidence type="ECO:0000256" key="2">
    <source>
        <dbReference type="RuleBase" id="RU003616"/>
    </source>
</evidence>
<dbReference type="NCBIfam" id="NF041800">
    <property type="entry name" value="Hsp20"/>
    <property type="match status" value="1"/>
</dbReference>
<reference evidence="5" key="1">
    <citation type="submission" date="2017-03" db="EMBL/GenBank/DDBJ databases">
        <authorList>
            <person name="Herbold C."/>
        </authorList>
    </citation>
    <scope>NUCLEOTIDE SEQUENCE [LARGE SCALE GENOMIC DNA]</scope>
</reference>